<dbReference type="GeneID" id="14868480"/>
<dbReference type="PANTHER" id="PTHR32470">
    <property type="entry name" value="ADH DEHYDROGENASE [UBIQUINONE] 1 ALPHA SUBCOMPLEX ASSEMBLY FACTOR 2"/>
    <property type="match status" value="1"/>
</dbReference>
<organism evidence="2 3">
    <name type="scientific">Cavenderia fasciculata</name>
    <name type="common">Slime mold</name>
    <name type="synonym">Dictyostelium fasciculatum</name>
    <dbReference type="NCBI Taxonomy" id="261658"/>
    <lineage>
        <taxon>Eukaryota</taxon>
        <taxon>Amoebozoa</taxon>
        <taxon>Evosea</taxon>
        <taxon>Eumycetozoa</taxon>
        <taxon>Dictyostelia</taxon>
        <taxon>Acytosteliales</taxon>
        <taxon>Cavenderiaceae</taxon>
        <taxon>Cavenderia</taxon>
    </lineage>
</organism>
<dbReference type="EMBL" id="GL883023">
    <property type="protein sequence ID" value="EGG16493.1"/>
    <property type="molecule type" value="Genomic_DNA"/>
</dbReference>
<evidence type="ECO:0000313" key="2">
    <source>
        <dbReference type="EMBL" id="EGG16493.1"/>
    </source>
</evidence>
<keyword evidence="3" id="KW-1185">Reference proteome</keyword>
<protein>
    <recommendedName>
        <fullName evidence="4">NADH dehydrogenase [ubiquinone] 1 alpha subcomplex subunit 12</fullName>
    </recommendedName>
</protein>
<comment type="similarity">
    <text evidence="1">Belongs to the complex I NDUFA12 subunit family.</text>
</comment>
<reference evidence="3" key="1">
    <citation type="journal article" date="2011" name="Genome Res.">
        <title>Phylogeny-wide analysis of social amoeba genomes highlights ancient origins for complex intercellular communication.</title>
        <authorList>
            <person name="Heidel A.J."/>
            <person name="Lawal H.M."/>
            <person name="Felder M."/>
            <person name="Schilde C."/>
            <person name="Helps N.R."/>
            <person name="Tunggal B."/>
            <person name="Rivero F."/>
            <person name="John U."/>
            <person name="Schleicher M."/>
            <person name="Eichinger L."/>
            <person name="Platzer M."/>
            <person name="Noegel A.A."/>
            <person name="Schaap P."/>
            <person name="Gloeckner G."/>
        </authorList>
    </citation>
    <scope>NUCLEOTIDE SEQUENCE [LARGE SCALE GENOMIC DNA]</scope>
    <source>
        <strain evidence="3">SH3</strain>
    </source>
</reference>
<proteinExistence type="inferred from homology"/>
<dbReference type="GO" id="GO:0032981">
    <property type="term" value="P:mitochondrial respiratory chain complex I assembly"/>
    <property type="evidence" value="ECO:0007669"/>
    <property type="project" value="TreeGrafter"/>
</dbReference>
<dbReference type="KEGG" id="dfa:DFA_09031"/>
<dbReference type="PANTHER" id="PTHR32470:SF2">
    <property type="entry name" value="NADH DEHYDROGENASE [UBIQUINONE] 1 ALPHA SUBCOMPLEX ASSEMBLY FACTOR 2"/>
    <property type="match status" value="1"/>
</dbReference>
<dbReference type="AlphaFoldDB" id="F4Q6I3"/>
<evidence type="ECO:0000256" key="1">
    <source>
        <dbReference type="ARBA" id="ARBA00007355"/>
    </source>
</evidence>
<dbReference type="Pfam" id="PF05071">
    <property type="entry name" value="NDUFA12"/>
    <property type="match status" value="1"/>
</dbReference>
<dbReference type="InterPro" id="IPR007763">
    <property type="entry name" value="NDUFA12"/>
</dbReference>
<gene>
    <name evidence="2" type="ORF">DFA_09031</name>
</gene>
<dbReference type="Proteomes" id="UP000007797">
    <property type="component" value="Unassembled WGS sequence"/>
</dbReference>
<dbReference type="GO" id="GO:0045271">
    <property type="term" value="C:respiratory chain complex I"/>
    <property type="evidence" value="ECO:0007669"/>
    <property type="project" value="InterPro"/>
</dbReference>
<accession>F4Q6I3</accession>
<evidence type="ECO:0000313" key="3">
    <source>
        <dbReference type="Proteomes" id="UP000007797"/>
    </source>
</evidence>
<sequence length="176" mass="21222">MNRLLIYHAKNIIDKMNITSKTYMGTDLLKNRYYITYSEEGKEKRSVEYYDGEPNPRNLPPLWNSWLGFRRDIAPSFQEIQNEETRQQTIKVKSKIIEEEDRKLRLQENAEREEYVSKRREDWNITPTFNDLLSFKTNKKKQQNNIKVDQIARATKKQQNNILVYPSLYLLYTSYL</sequence>
<name>F4Q6I3_CACFS</name>
<dbReference type="RefSeq" id="XP_004354893.1">
    <property type="nucleotide sequence ID" value="XM_004354841.1"/>
</dbReference>
<dbReference type="OMA" id="RREDWNI"/>
<dbReference type="OrthoDB" id="274641at2759"/>
<dbReference type="InterPro" id="IPR052618">
    <property type="entry name" value="ComplexI_NDUFA12"/>
</dbReference>
<evidence type="ECO:0008006" key="4">
    <source>
        <dbReference type="Google" id="ProtNLM"/>
    </source>
</evidence>
<dbReference type="GO" id="GO:0005739">
    <property type="term" value="C:mitochondrion"/>
    <property type="evidence" value="ECO:0007669"/>
    <property type="project" value="TreeGrafter"/>
</dbReference>
<dbReference type="STRING" id="1054147.F4Q6I3"/>